<protein>
    <submittedName>
        <fullName evidence="2">Uncharacterized protein</fullName>
    </submittedName>
</protein>
<keyword evidence="3" id="KW-1185">Reference proteome</keyword>
<evidence type="ECO:0000313" key="3">
    <source>
        <dbReference type="Proteomes" id="UP001209681"/>
    </source>
</evidence>
<dbReference type="RefSeq" id="WP_265424039.1">
    <property type="nucleotide sequence ID" value="NZ_JAPFPW010000003.1"/>
</dbReference>
<evidence type="ECO:0000313" key="2">
    <source>
        <dbReference type="EMBL" id="MCW7753182.1"/>
    </source>
</evidence>
<evidence type="ECO:0000256" key="1">
    <source>
        <dbReference type="SAM" id="Phobius"/>
    </source>
</evidence>
<gene>
    <name evidence="2" type="ORF">OOT00_04185</name>
</gene>
<reference evidence="2 3" key="1">
    <citation type="submission" date="2022-11" db="EMBL/GenBank/DDBJ databases">
        <title>Desulfobotulus tamanensis H1 sp. nov. - anaerobic, alkaliphilic, sulphate reducing bacterium isolated from terrestrial mud volcano.</title>
        <authorList>
            <person name="Frolova A."/>
            <person name="Merkel A.Y."/>
            <person name="Slobodkin A.I."/>
        </authorList>
    </citation>
    <scope>NUCLEOTIDE SEQUENCE [LARGE SCALE GENOMIC DNA]</scope>
    <source>
        <strain evidence="2 3">H1</strain>
    </source>
</reference>
<sequence>MEWVLEIIKMGAALGSAMLLGHWFLAEVKRVKTAGEPFYRAYMTTPGVLVILAVLVPAVLWLFRG</sequence>
<keyword evidence="1" id="KW-0812">Transmembrane</keyword>
<keyword evidence="1" id="KW-1133">Transmembrane helix</keyword>
<feature type="transmembrane region" description="Helical" evidence="1">
    <location>
        <begin position="45"/>
        <end position="63"/>
    </location>
</feature>
<proteinExistence type="predicted"/>
<keyword evidence="1" id="KW-0472">Membrane</keyword>
<feature type="transmembrane region" description="Helical" evidence="1">
    <location>
        <begin position="7"/>
        <end position="25"/>
    </location>
</feature>
<name>A0ABT3N821_9BACT</name>
<dbReference type="EMBL" id="JAPFPW010000003">
    <property type="protein sequence ID" value="MCW7753182.1"/>
    <property type="molecule type" value="Genomic_DNA"/>
</dbReference>
<dbReference type="Proteomes" id="UP001209681">
    <property type="component" value="Unassembled WGS sequence"/>
</dbReference>
<organism evidence="2 3">
    <name type="scientific">Desulfobotulus pelophilus</name>
    <dbReference type="NCBI Taxonomy" id="2823377"/>
    <lineage>
        <taxon>Bacteria</taxon>
        <taxon>Pseudomonadati</taxon>
        <taxon>Thermodesulfobacteriota</taxon>
        <taxon>Desulfobacteria</taxon>
        <taxon>Desulfobacterales</taxon>
        <taxon>Desulfobacteraceae</taxon>
        <taxon>Desulfobotulus</taxon>
    </lineage>
</organism>
<accession>A0ABT3N821</accession>
<comment type="caution">
    <text evidence="2">The sequence shown here is derived from an EMBL/GenBank/DDBJ whole genome shotgun (WGS) entry which is preliminary data.</text>
</comment>